<organism evidence="1">
    <name type="scientific">viral metagenome</name>
    <dbReference type="NCBI Taxonomy" id="1070528"/>
    <lineage>
        <taxon>unclassified sequences</taxon>
        <taxon>metagenomes</taxon>
        <taxon>organismal metagenomes</taxon>
    </lineage>
</organism>
<accession>A0A6M3L683</accession>
<evidence type="ECO:0008006" key="2">
    <source>
        <dbReference type="Google" id="ProtNLM"/>
    </source>
</evidence>
<dbReference type="AlphaFoldDB" id="A0A6M3L683"/>
<reference evidence="1" key="1">
    <citation type="submission" date="2020-03" db="EMBL/GenBank/DDBJ databases">
        <title>The deep terrestrial virosphere.</title>
        <authorList>
            <person name="Holmfeldt K."/>
            <person name="Nilsson E."/>
            <person name="Simone D."/>
            <person name="Lopez-Fernandez M."/>
            <person name="Wu X."/>
            <person name="de Brujin I."/>
            <person name="Lundin D."/>
            <person name="Andersson A."/>
            <person name="Bertilsson S."/>
            <person name="Dopson M."/>
        </authorList>
    </citation>
    <scope>NUCLEOTIDE SEQUENCE</scope>
    <source>
        <strain evidence="1">MM415B02497</strain>
    </source>
</reference>
<dbReference type="EMBL" id="MT142869">
    <property type="protein sequence ID" value="QJA89789.1"/>
    <property type="molecule type" value="Genomic_DNA"/>
</dbReference>
<protein>
    <recommendedName>
        <fullName evidence="2">Glycosyl transferase CAP10 domain-containing protein</fullName>
    </recommendedName>
</protein>
<evidence type="ECO:0000313" key="1">
    <source>
        <dbReference type="EMBL" id="QJA89789.1"/>
    </source>
</evidence>
<gene>
    <name evidence="1" type="ORF">MM415B02497_0009</name>
</gene>
<name>A0A6M3L683_9ZZZZ</name>
<sequence length="397" mass="47047">MNYIYDPPNGNSYLTTRYFIPMIKSGLSQVLEGKLEDAKNKTILLLGIHLNPENIVTLKNNGNKIVSFDINDNSAFTYTYVNTKEVELIDVVFKVGGIQKTQCSNVLYISKDLEYTIKSMPFLNDDNWAIYCRMKQEGRLLSLPYHPTMNHLEIATPFENRFPTCLIRGGNHFLRYHLYLNLLKRQLAGEQSEFFAKAYSFAFCDDCKKQIRERRHISYEYCLNHKWECVNEHVKWQEAVPDYNINHAHWNNRCIPMYYWLTEQFQKTHGPVNMTMVESALNGEHRTTLRDIMGNYLFYGDLKWTFSIYAPPRFWESAQSRTINLVPRVTNDQDYFPEIKEFDHYITYSEDFSDLDTVCNVTKEQYYHITQNCIDLYHNLLNSPRLYDYIIERINNV</sequence>
<proteinExistence type="predicted"/>